<dbReference type="SMART" id="SM00885">
    <property type="entry name" value="D5_N"/>
    <property type="match status" value="1"/>
</dbReference>
<dbReference type="KEGG" id="vg:9887897"/>
<keyword evidence="1" id="KW-0547">Nucleotide-binding</keyword>
<dbReference type="InterPro" id="IPR014819">
    <property type="entry name" value="PriCT_2"/>
</dbReference>
<dbReference type="PANTHER" id="PTHR35372:SF2">
    <property type="entry name" value="SF3 HELICASE DOMAIN-CONTAINING PROTEIN"/>
    <property type="match status" value="1"/>
</dbReference>
<proteinExistence type="predicted"/>
<accession>E3T5R5</accession>
<protein>
    <submittedName>
        <fullName evidence="5">Putative VV D5-type primase/helicase</fullName>
    </submittedName>
</protein>
<dbReference type="PROSITE" id="PS51206">
    <property type="entry name" value="SF3_HELICASE_1"/>
    <property type="match status" value="1"/>
</dbReference>
<dbReference type="NCBIfam" id="TIGR01613">
    <property type="entry name" value="primase_Cterm"/>
    <property type="match status" value="1"/>
</dbReference>
<dbReference type="EMBL" id="GU244497">
    <property type="protein sequence ID" value="ADO67528.1"/>
    <property type="molecule type" value="Genomic_DNA"/>
</dbReference>
<feature type="domain" description="SF3 helicase" evidence="4">
    <location>
        <begin position="576"/>
        <end position="737"/>
    </location>
</feature>
<dbReference type="RefSeq" id="YP_003970127.1">
    <property type="nucleotide sequence ID" value="NC_014637.1"/>
</dbReference>
<evidence type="ECO:0000256" key="3">
    <source>
        <dbReference type="ARBA" id="ARBA00022840"/>
    </source>
</evidence>
<dbReference type="Pfam" id="PF08707">
    <property type="entry name" value="PriCT_2"/>
    <property type="match status" value="1"/>
</dbReference>
<keyword evidence="6" id="KW-1185">Reference proteome</keyword>
<dbReference type="InterPro" id="IPR051620">
    <property type="entry name" value="ORF904-like_C"/>
</dbReference>
<dbReference type="Pfam" id="PF23162">
    <property type="entry name" value="AEP_C962R"/>
    <property type="match status" value="1"/>
</dbReference>
<dbReference type="GeneID" id="9887897"/>
<evidence type="ECO:0000256" key="2">
    <source>
        <dbReference type="ARBA" id="ARBA00022801"/>
    </source>
</evidence>
<organismHost>
    <name type="scientific">Cafeteria roenbergensis</name>
    <name type="common">Marine flagellate</name>
    <dbReference type="NCBI Taxonomy" id="33653"/>
</organismHost>
<dbReference type="Proteomes" id="UP000029781">
    <property type="component" value="Segment"/>
</dbReference>
<gene>
    <name evidence="5" type="ORF">crov494</name>
</gene>
<dbReference type="PANTHER" id="PTHR35372">
    <property type="entry name" value="ATP BINDING PROTEIN-RELATED"/>
    <property type="match status" value="1"/>
</dbReference>
<dbReference type="InterPro" id="IPR014818">
    <property type="entry name" value="Phage/plasmid_primase_P4_C"/>
</dbReference>
<dbReference type="OrthoDB" id="987at10239"/>
<evidence type="ECO:0000313" key="5">
    <source>
        <dbReference type="EMBL" id="ADO67528.1"/>
    </source>
</evidence>
<organism evidence="5 6">
    <name type="scientific">Cafeteria roenbergensis virus (strain BV-PW1)</name>
    <name type="common">CroV</name>
    <dbReference type="NCBI Taxonomy" id="693272"/>
    <lineage>
        <taxon>Viruses</taxon>
        <taxon>Varidnaviria</taxon>
        <taxon>Bamfordvirae</taxon>
        <taxon>Nucleocytoviricota</taxon>
        <taxon>Megaviricetes</taxon>
        <taxon>Imitervirales</taxon>
        <taxon>Mimiviridae</taxon>
        <taxon>Aliimimivirinae</taxon>
        <taxon>Rheavirus</taxon>
        <taxon>Rheavirus sinusmexicani</taxon>
    </lineage>
</organism>
<evidence type="ECO:0000259" key="4">
    <source>
        <dbReference type="PROSITE" id="PS51206"/>
    </source>
</evidence>
<dbReference type="GO" id="GO:0016817">
    <property type="term" value="F:hydrolase activity, acting on acid anhydrides"/>
    <property type="evidence" value="ECO:0007669"/>
    <property type="project" value="InterPro"/>
</dbReference>
<dbReference type="InterPro" id="IPR014015">
    <property type="entry name" value="Helicase_SF3_DNA-vir"/>
</dbReference>
<dbReference type="Pfam" id="PF08706">
    <property type="entry name" value="D5_N"/>
    <property type="match status" value="1"/>
</dbReference>
<evidence type="ECO:0000313" key="6">
    <source>
        <dbReference type="Proteomes" id="UP000029781"/>
    </source>
</evidence>
<dbReference type="InterPro" id="IPR045455">
    <property type="entry name" value="NrS-1_pol-like_helicase"/>
</dbReference>
<keyword evidence="3" id="KW-0067">ATP-binding</keyword>
<dbReference type="GO" id="GO:0005524">
    <property type="term" value="F:ATP binding"/>
    <property type="evidence" value="ECO:0007669"/>
    <property type="project" value="UniProtKB-KW"/>
</dbReference>
<reference evidence="5 6" key="1">
    <citation type="journal article" date="2010" name="Proc. Natl. Acad. Sci. U.S.A.">
        <title>Giant virus with a remarkable complement of genes infects marine zooplankton.</title>
        <authorList>
            <person name="Fischer M.G."/>
            <person name="Allen M.J."/>
            <person name="Wilson W.H."/>
            <person name="Suttle C.A."/>
        </authorList>
    </citation>
    <scope>NUCLEOTIDE SEQUENCE [LARGE SCALE GENOMIC DNA]</scope>
    <source>
        <strain evidence="5 6">BV-PW1</strain>
    </source>
</reference>
<dbReference type="InterPro" id="IPR056443">
    <property type="entry name" value="AEP_C962R"/>
</dbReference>
<evidence type="ECO:0000256" key="1">
    <source>
        <dbReference type="ARBA" id="ARBA00022741"/>
    </source>
</evidence>
<dbReference type="Pfam" id="PF19263">
    <property type="entry name" value="DUF5906"/>
    <property type="match status" value="1"/>
</dbReference>
<sequence length="877" mass="102148">MLSKNIQFNHTSGKIQRTCNKIYEILESCKVNTGTCNMISMKPSGKYNVNQETLTELWDLYSTVYNKIPLSLAEIPKEISYLKIDIDLDTDTKPKDRLYKYNDIEQIVEFTRQAANKYLQLDKSDMIAYIMEKENYDFCDNKYRDGFHIAFPFIVQTSKIRNAIFDELIFQLEKNKIFTNFNKPVTKIVDKNASIGKTPWLLLGGSKPNSTPYHVTKIINYKNKSLSKLKKINAKKNIELLSLLNNELVVDNCTHLNNNISMEDVNKQYQQVSYNLSSSLNLPSSSKDTEIAQHLIKMLSVDRASNYEDWIRVGYCLYNIDRTLLNEWINFSKLCPSKFKKGECENLWKKMKSGQNMYTIRSLHRWAKEDNYLDYNTFKNHEYNNLFKLSLTGDHQNIANAIYSKYQTEFVCSSIKNKVWYQYNYSQHKWEKIENGYALTSRITNEFVNEYLNLSSQLYQKATEAEPSQKMDILKEVEKIQGLVNRLNNESFLSTLMTSLSRRFYLPKFAEDLDEKYDLIGFNNGVFDLKKGIFRNGHPEDYLTMTTGLDYQQLDTDSEEYIACMKLFEDIHPDVETREYVYTLFSTFISGHHKEETLHLFNGCGSNGKSVTFELLKYCLGDYIMSVPVTLLTRKRAGSENATPMLAQLKGKRLGVLQEPEEGEKLHVGLMKELTGNDEITARPMFESPITFKPQIKFAIPCNNLPEVPARDKGTWRRLRVIDHLMEFVDKPNQKYPNQKQIDRTLKEKLEGMAGQFMSFLIDRYINVYVKKGMKVPNSVTFSTNVYNQDNNCIKQFCESKFEVTGKKTDTISQKTIWEEFKQYFKEEQEGNKRPIQREFYSYLDKTYGQAISGKGGKKYCGIIFSGDDEENEDVDL</sequence>
<dbReference type="InterPro" id="IPR006500">
    <property type="entry name" value="Helicase_put_C_phage/plasmid"/>
</dbReference>
<keyword evidence="2" id="KW-0378">Hydrolase</keyword>
<name>E3T5R5_CROVB</name>